<reference evidence="7 8" key="1">
    <citation type="submission" date="2018-11" db="EMBL/GenBank/DDBJ databases">
        <title>Genomic Encyclopedia of Type Strains, Phase IV (KMG-IV): sequencing the most valuable type-strain genomes for metagenomic binning, comparative biology and taxonomic classification.</title>
        <authorList>
            <person name="Goeker M."/>
        </authorList>
    </citation>
    <scope>NUCLEOTIDE SEQUENCE [LARGE SCALE GENOMIC DNA]</scope>
    <source>
        <strain evidence="7 8">DSM 29158</strain>
    </source>
</reference>
<dbReference type="AlphaFoldDB" id="A0A3N5BJ06"/>
<comment type="function">
    <text evidence="5">Key component of the ribosome quality control system (RQC), a ribosome-associated complex that mediates the extraction of incompletely synthesized nascent chains from stalled ribosomes and their subsequent degradation. RqcH recruits Ala-charged tRNA, and with RqcP directs the elongation of stalled nascent chains on 50S ribosomal subunits, leading to non-templated C-terminal alanine extensions (Ala tail). The Ala tail promotes nascent chain degradation. May add between 1 and at least 8 Ala residues. Binds to stalled 50S ribosomal subunits.</text>
</comment>
<evidence type="ECO:0000313" key="7">
    <source>
        <dbReference type="EMBL" id="RPF57814.1"/>
    </source>
</evidence>
<accession>A0A3N5BJ06</accession>
<evidence type="ECO:0000259" key="6">
    <source>
        <dbReference type="Pfam" id="PF05670"/>
    </source>
</evidence>
<comment type="subunit">
    <text evidence="5">Associates with stalled 50S ribosomal subunits. Binds to RqcP.</text>
</comment>
<evidence type="ECO:0000256" key="2">
    <source>
        <dbReference type="ARBA" id="ARBA00022730"/>
    </source>
</evidence>
<evidence type="ECO:0000256" key="4">
    <source>
        <dbReference type="ARBA" id="ARBA00022917"/>
    </source>
</evidence>
<keyword evidence="5" id="KW-0175">Coiled coil</keyword>
<dbReference type="GO" id="GO:1990112">
    <property type="term" value="C:RQC complex"/>
    <property type="evidence" value="ECO:0007669"/>
    <property type="project" value="TreeGrafter"/>
</dbReference>
<organism evidence="7 8">
    <name type="scientific">Abyssicoccus albus</name>
    <dbReference type="NCBI Taxonomy" id="1817405"/>
    <lineage>
        <taxon>Bacteria</taxon>
        <taxon>Bacillati</taxon>
        <taxon>Bacillota</taxon>
        <taxon>Bacilli</taxon>
        <taxon>Bacillales</taxon>
        <taxon>Abyssicoccaceae</taxon>
    </lineage>
</organism>
<feature type="domain" description="NFACT RNA-binding" evidence="6">
    <location>
        <begin position="457"/>
        <end position="544"/>
    </location>
</feature>
<dbReference type="EMBL" id="RKRK01000002">
    <property type="protein sequence ID" value="RPF57814.1"/>
    <property type="molecule type" value="Genomic_DNA"/>
</dbReference>
<keyword evidence="8" id="KW-1185">Reference proteome</keyword>
<dbReference type="GO" id="GO:0019843">
    <property type="term" value="F:rRNA binding"/>
    <property type="evidence" value="ECO:0007669"/>
    <property type="project" value="UniProtKB-UniRule"/>
</dbReference>
<dbReference type="GO" id="GO:0043023">
    <property type="term" value="F:ribosomal large subunit binding"/>
    <property type="evidence" value="ECO:0007669"/>
    <property type="project" value="UniProtKB-UniRule"/>
</dbReference>
<comment type="similarity">
    <text evidence="5">Belongs to the NEMF family.</text>
</comment>
<keyword evidence="1 5" id="KW-0820">tRNA-binding</keyword>
<dbReference type="FunFam" id="2.30.310.10:FF:000004">
    <property type="entry name" value="Fibronectin-binding protein A"/>
    <property type="match status" value="1"/>
</dbReference>
<dbReference type="HAMAP" id="MF_00844_B">
    <property type="entry name" value="RqcH_B"/>
    <property type="match status" value="1"/>
</dbReference>
<gene>
    <name evidence="5" type="primary">rqcH</name>
    <name evidence="7" type="ORF">EDD62_0449</name>
</gene>
<dbReference type="Proteomes" id="UP000277108">
    <property type="component" value="Unassembled WGS sequence"/>
</dbReference>
<evidence type="ECO:0000256" key="5">
    <source>
        <dbReference type="HAMAP-Rule" id="MF_00844"/>
    </source>
</evidence>
<proteinExistence type="inferred from homology"/>
<dbReference type="Pfam" id="PF05833">
    <property type="entry name" value="NFACT_N"/>
    <property type="match status" value="1"/>
</dbReference>
<dbReference type="GO" id="GO:0072344">
    <property type="term" value="P:rescue of stalled ribosome"/>
    <property type="evidence" value="ECO:0007669"/>
    <property type="project" value="UniProtKB-UniRule"/>
</dbReference>
<dbReference type="Pfam" id="PF05670">
    <property type="entry name" value="NFACT-R_1"/>
    <property type="match status" value="1"/>
</dbReference>
<dbReference type="GO" id="GO:0000049">
    <property type="term" value="F:tRNA binding"/>
    <property type="evidence" value="ECO:0007669"/>
    <property type="project" value="UniProtKB-UniRule"/>
</dbReference>
<dbReference type="RefSeq" id="WP_123807367.1">
    <property type="nucleotide sequence ID" value="NZ_RKRK01000002.1"/>
</dbReference>
<feature type="coiled-coil region" evidence="5">
    <location>
        <begin position="287"/>
        <end position="325"/>
    </location>
</feature>
<comment type="caution">
    <text evidence="7">The sequence shown here is derived from an EMBL/GenBank/DDBJ whole genome shotgun (WGS) entry which is preliminary data.</text>
</comment>
<dbReference type="PANTHER" id="PTHR15239">
    <property type="entry name" value="NUCLEAR EXPORT MEDIATOR FACTOR NEMF"/>
    <property type="match status" value="1"/>
</dbReference>
<dbReference type="InterPro" id="IPR008532">
    <property type="entry name" value="NFACT_RNA-bd"/>
</dbReference>
<dbReference type="InterPro" id="IPR051608">
    <property type="entry name" value="RQC_Subunit_NEMF"/>
</dbReference>
<keyword evidence="4 5" id="KW-0648">Protein biosynthesis</keyword>
<name>A0A3N5BJ06_9BACL</name>
<dbReference type="InterPro" id="IPR043682">
    <property type="entry name" value="RqcH_bacterial"/>
</dbReference>
<keyword evidence="3 5" id="KW-0694">RNA-binding</keyword>
<sequence length="566" mass="65561">MAFDGLFTQFLIHELHSQLPQRIQKIQQADHEHLIFTVKGQQKKQKLLISTHPMYARLHMTTSSFDIPFDPPMFTKVLRKHIEGGMIHEINQIGNDRLIQFVIESRNDLGDLTTYHVYVEVMGKHSNIILTTKEDKIIDSIKHLTPNTNKARTIMPGFTYDTPATQNKINPFDVDTPVKYIDFNQGRLDKQVMQSFEGLSPMSAKLMLSQSRFVTGDNFNQLFKQFMSICQDPQPTLWTSNNKEFFYITHPNIQSEASTYFTPFEDVKTYDTISELCDAFYKDRSNKAKIDQQAKDLLKTIEQTKSRLKSKLEKLNNEYNEAINMDEYQLKGELLTTYMHQLNNHSDQVEVINYYTNEPITIEIDTTKSINDNAQKYYAKYQKLKRRQKEVTAQIKQTKEDLQYIDSLHQSMQTIDLQDIDDVREEMINAGFLKKKKSKQQHKQKNKKSHENYITTTASTGETILIGKNNKQNDYITTKKAQNNHLWFHIKDMPGSHVVILDSEPTDDAIEQAAQYAAGYSSAHMSDNVEVDYTYIKHVHKPSGAKPGFVTYDHQTTLNVTPKVLS</sequence>
<evidence type="ECO:0000256" key="1">
    <source>
        <dbReference type="ARBA" id="ARBA00022555"/>
    </source>
</evidence>
<keyword evidence="2 5" id="KW-0699">rRNA-binding</keyword>
<evidence type="ECO:0000313" key="8">
    <source>
        <dbReference type="Proteomes" id="UP000277108"/>
    </source>
</evidence>
<feature type="coiled-coil region" evidence="5">
    <location>
        <begin position="374"/>
        <end position="401"/>
    </location>
</feature>
<dbReference type="Gene3D" id="2.30.310.10">
    <property type="entry name" value="ibrinogen binding protein from staphylococcus aureus domain"/>
    <property type="match status" value="1"/>
</dbReference>
<evidence type="ECO:0000256" key="3">
    <source>
        <dbReference type="ARBA" id="ARBA00022884"/>
    </source>
</evidence>
<dbReference type="PANTHER" id="PTHR15239:SF6">
    <property type="entry name" value="RIBOSOME QUALITY CONTROL COMPLEX SUBUNIT NEMF"/>
    <property type="match status" value="1"/>
</dbReference>
<dbReference type="OrthoDB" id="9766163at2"/>
<protein>
    <recommendedName>
        <fullName evidence="5">Rqc2 homolog RqcH</fullName>
        <shortName evidence="5">RqcH</shortName>
    </recommendedName>
</protein>
<dbReference type="Gene3D" id="1.10.8.50">
    <property type="match status" value="1"/>
</dbReference>